<protein>
    <recommendedName>
        <fullName evidence="1">CBM20 domain-containing protein</fullName>
    </recommendedName>
</protein>
<dbReference type="PANTHER" id="PTHR15048:SF0">
    <property type="entry name" value="STARCH-BINDING DOMAIN-CONTAINING PROTEIN 1"/>
    <property type="match status" value="1"/>
</dbReference>
<dbReference type="Pfam" id="PF00686">
    <property type="entry name" value="CBM_20"/>
    <property type="match status" value="1"/>
</dbReference>
<accession>A0CBB7</accession>
<proteinExistence type="predicted"/>
<feature type="domain" description="CBM20" evidence="1">
    <location>
        <begin position="1"/>
        <end position="100"/>
    </location>
</feature>
<dbReference type="InParanoid" id="A0CBB7"/>
<dbReference type="HOGENOM" id="CLU_1252758_0_0_1"/>
<dbReference type="GeneID" id="5021266"/>
<organism evidence="2 3">
    <name type="scientific">Paramecium tetraurelia</name>
    <dbReference type="NCBI Taxonomy" id="5888"/>
    <lineage>
        <taxon>Eukaryota</taxon>
        <taxon>Sar</taxon>
        <taxon>Alveolata</taxon>
        <taxon>Ciliophora</taxon>
        <taxon>Intramacronucleata</taxon>
        <taxon>Oligohymenophorea</taxon>
        <taxon>Peniculida</taxon>
        <taxon>Parameciidae</taxon>
        <taxon>Paramecium</taxon>
    </lineage>
</organism>
<dbReference type="Proteomes" id="UP000000600">
    <property type="component" value="Unassembled WGS sequence"/>
</dbReference>
<dbReference type="GO" id="GO:2001070">
    <property type="term" value="F:starch binding"/>
    <property type="evidence" value="ECO:0007669"/>
    <property type="project" value="InterPro"/>
</dbReference>
<dbReference type="RefSeq" id="XP_001435481.1">
    <property type="nucleotide sequence ID" value="XM_001435444.1"/>
</dbReference>
<dbReference type="OrthoDB" id="289945at2759"/>
<dbReference type="SMART" id="SM01065">
    <property type="entry name" value="CBM_2"/>
    <property type="match status" value="1"/>
</dbReference>
<dbReference type="InterPro" id="IPR002044">
    <property type="entry name" value="CBM20"/>
</dbReference>
<dbReference type="InterPro" id="IPR013784">
    <property type="entry name" value="Carb-bd-like_fold"/>
</dbReference>
<dbReference type="KEGG" id="ptm:GSPATT00036867001"/>
<dbReference type="SUPFAM" id="SSF49452">
    <property type="entry name" value="Starch-binding domain-like"/>
    <property type="match status" value="1"/>
</dbReference>
<dbReference type="InterPro" id="IPR013783">
    <property type="entry name" value="Ig-like_fold"/>
</dbReference>
<evidence type="ECO:0000313" key="2">
    <source>
        <dbReference type="EMBL" id="CAK68084.1"/>
    </source>
</evidence>
<dbReference type="GO" id="GO:0016020">
    <property type="term" value="C:membrane"/>
    <property type="evidence" value="ECO:0000318"/>
    <property type="project" value="GO_Central"/>
</dbReference>
<dbReference type="OMA" id="TQIWERG"/>
<dbReference type="EMBL" id="CT868057">
    <property type="protein sequence ID" value="CAK68084.1"/>
    <property type="molecule type" value="Genomic_DNA"/>
</dbReference>
<keyword evidence="3" id="KW-1185">Reference proteome</keyword>
<dbReference type="Gene3D" id="2.60.40.10">
    <property type="entry name" value="Immunoglobulins"/>
    <property type="match status" value="1"/>
</dbReference>
<sequence>MSQIKFSLRQQVQFGQGLYLASSQNNWKIDESCRMTCIKVIKCSDMQSNRWELLFQVTDEQLEYKYVIADYDNPSLNTQIWERGSNRNLCKSKSIGSQTIKDKWEKRMISLKLMALNKNSLAMIIGSFPALPTPIQMKLLEKKSVMYFTAKFYIDIAYSDQVIQFQYYLLIKDPSNMFFDFQPPLNSLVLLQLLVFRKELKKYVNQSPFIELLYISFIFFL</sequence>
<dbReference type="PANTHER" id="PTHR15048">
    <property type="entry name" value="STARCH-BINDING DOMAIN-CONTAINING PROTEIN 1"/>
    <property type="match status" value="1"/>
</dbReference>
<evidence type="ECO:0000313" key="3">
    <source>
        <dbReference type="Proteomes" id="UP000000600"/>
    </source>
</evidence>
<evidence type="ECO:0000259" key="1">
    <source>
        <dbReference type="SMART" id="SM01065"/>
    </source>
</evidence>
<gene>
    <name evidence="2" type="ORF">GSPATT00036867001</name>
</gene>
<reference evidence="2 3" key="1">
    <citation type="journal article" date="2006" name="Nature">
        <title>Global trends of whole-genome duplications revealed by the ciliate Paramecium tetraurelia.</title>
        <authorList>
            <consortium name="Genoscope"/>
            <person name="Aury J.-M."/>
            <person name="Jaillon O."/>
            <person name="Duret L."/>
            <person name="Noel B."/>
            <person name="Jubin C."/>
            <person name="Porcel B.M."/>
            <person name="Segurens B."/>
            <person name="Daubin V."/>
            <person name="Anthouard V."/>
            <person name="Aiach N."/>
            <person name="Arnaiz O."/>
            <person name="Billaut A."/>
            <person name="Beisson J."/>
            <person name="Blanc I."/>
            <person name="Bouhouche K."/>
            <person name="Camara F."/>
            <person name="Duharcourt S."/>
            <person name="Guigo R."/>
            <person name="Gogendeau D."/>
            <person name="Katinka M."/>
            <person name="Keller A.-M."/>
            <person name="Kissmehl R."/>
            <person name="Klotz C."/>
            <person name="Koll F."/>
            <person name="Le Moue A."/>
            <person name="Lepere C."/>
            <person name="Malinsky S."/>
            <person name="Nowacki M."/>
            <person name="Nowak J.K."/>
            <person name="Plattner H."/>
            <person name="Poulain J."/>
            <person name="Ruiz F."/>
            <person name="Serrano V."/>
            <person name="Zagulski M."/>
            <person name="Dessen P."/>
            <person name="Betermier M."/>
            <person name="Weissenbach J."/>
            <person name="Scarpelli C."/>
            <person name="Schachter V."/>
            <person name="Sperling L."/>
            <person name="Meyer E."/>
            <person name="Cohen J."/>
            <person name="Wincker P."/>
        </authorList>
    </citation>
    <scope>NUCLEOTIDE SEQUENCE [LARGE SCALE GENOMIC DNA]</scope>
    <source>
        <strain evidence="2 3">Stock d4-2</strain>
    </source>
</reference>
<dbReference type="AlphaFoldDB" id="A0CBB7"/>
<name>A0CBB7_PARTE</name>